<evidence type="ECO:0000313" key="9">
    <source>
        <dbReference type="EMBL" id="TMW63839.1"/>
    </source>
</evidence>
<feature type="domain" description="GRIP" evidence="8">
    <location>
        <begin position="852"/>
        <end position="903"/>
    </location>
</feature>
<proteinExistence type="predicted"/>
<dbReference type="Proteomes" id="UP000794436">
    <property type="component" value="Unassembled WGS sequence"/>
</dbReference>
<dbReference type="EMBL" id="SPLM01000072">
    <property type="protein sequence ID" value="TMW63839.1"/>
    <property type="molecule type" value="Genomic_DNA"/>
</dbReference>
<keyword evidence="10" id="KW-1185">Reference proteome</keyword>
<sequence length="915" mass="103463">MQRADGWRASTPSLRRAATLKQVVEAVAMPSRKSGALSWRAETTPRVHVRPATLDVFEKAKAELQIELPVVVEDKPEKTSRWNGISRLLSRITAAETEKSASEETTTTKTTAEASASTDFMSVVMKEVQRVRAMRARAEASSVGLQERLARTEEQLAQATQDVRQKTALVGSLEAKVSQLTDELRRLSSADVHVEIEELRTRKQELEDELAGLRQGNTGGAGVEELTRELEAARAREVELQTELSQKEALGAARDQQLRNLELLRNAKNAELDRLLLEKSDAMEQLTAALTARDDLMAQSEVLRDELDQEKQRSSTLEARLTELTSELEALSAELAETKTALSFQTALASRLQSENIGLTNQHAELVERVETLLRDVALSKEAEEESEAKVKSTMEVMEQIRAERDEAARRITELSQELERQKAHWSDLLEEQSDKLKAELATEQEARRIEVEQIQSESEAMTELAAQALFEKENEVEQLSARLNELEGKLRAEVAQHRMTKDTLEEKLWILRQESTQHIESLMAQLTGSKKQVSEHHDDMNMNVEALIQGLEAAIQHSEDLVAQLAEKDKELDEMHASRKALKSEVTELRDQLTAMESGLRLATDGVETYVTQAEEAEQRRRQAEEKLTRARMEMDAIHGQHKKQLELLRGEKDAELERVQSEKSSVTKQLVVANAARARAEGEMRGVKTAMERLLTEREEAAREVQSLKADAEREKTRLTEQLETQAKEYQVSLDTEKKAFRKELDRVENESKVKAKLALRAMQEKDAEIERMAKRLDELEAEVKTGESDSQQILEFAQLQANREMEARANAARIEALDQELAAARTRIQELQQEKAKHRQEVVALTQTQRRGDVNIEYLKNVMVQYMTLKGDSAQQARLVPLITNLLQLTPTEIKEIEKANRRGASWVSWAA</sequence>
<evidence type="ECO:0000256" key="2">
    <source>
        <dbReference type="ARBA" id="ARBA00004496"/>
    </source>
</evidence>
<feature type="compositionally biased region" description="Low complexity" evidence="7">
    <location>
        <begin position="103"/>
        <end position="114"/>
    </location>
</feature>
<dbReference type="PROSITE" id="PS50913">
    <property type="entry name" value="GRIP"/>
    <property type="match status" value="1"/>
</dbReference>
<feature type="region of interest" description="Disordered" evidence="7">
    <location>
        <begin position="95"/>
        <end position="114"/>
    </location>
</feature>
<dbReference type="AlphaFoldDB" id="A0A8K1FK55"/>
<dbReference type="InterPro" id="IPR051952">
    <property type="entry name" value="Golgi-autophagy_related"/>
</dbReference>
<dbReference type="Gene3D" id="1.10.220.60">
    <property type="entry name" value="GRIP domain"/>
    <property type="match status" value="1"/>
</dbReference>
<evidence type="ECO:0000313" key="10">
    <source>
        <dbReference type="Proteomes" id="UP000794436"/>
    </source>
</evidence>
<dbReference type="Pfam" id="PF01465">
    <property type="entry name" value="GRIP"/>
    <property type="match status" value="1"/>
</dbReference>
<feature type="coiled-coil region" evidence="6">
    <location>
        <begin position="817"/>
        <end position="851"/>
    </location>
</feature>
<evidence type="ECO:0000259" key="8">
    <source>
        <dbReference type="PROSITE" id="PS50913"/>
    </source>
</evidence>
<dbReference type="InterPro" id="IPR000237">
    <property type="entry name" value="GRIP_dom"/>
</dbReference>
<dbReference type="GO" id="GO:0005794">
    <property type="term" value="C:Golgi apparatus"/>
    <property type="evidence" value="ECO:0007669"/>
    <property type="project" value="TreeGrafter"/>
</dbReference>
<keyword evidence="3" id="KW-0963">Cytoplasm</keyword>
<feature type="coiled-coil region" evidence="6">
    <location>
        <begin position="549"/>
        <end position="792"/>
    </location>
</feature>
<dbReference type="PANTHER" id="PTHR23157">
    <property type="entry name" value="GRIP AND COILED-COIL DOMAIN-CONTAINING PROTEIN 1"/>
    <property type="match status" value="1"/>
</dbReference>
<comment type="subcellular location">
    <subcellularLocation>
        <location evidence="2">Cytoplasm</location>
    </subcellularLocation>
    <subcellularLocation>
        <location evidence="1">Endomembrane system</location>
        <topology evidence="1">Peripheral membrane protein</topology>
    </subcellularLocation>
</comment>
<evidence type="ECO:0000256" key="3">
    <source>
        <dbReference type="ARBA" id="ARBA00022490"/>
    </source>
</evidence>
<dbReference type="PANTHER" id="PTHR23157:SF25">
    <property type="entry name" value="GRIP AND COILED-COIL DOMAIN-CONTAINING PROTEIN 1"/>
    <property type="match status" value="1"/>
</dbReference>
<dbReference type="OrthoDB" id="1926336at2759"/>
<reference evidence="9" key="1">
    <citation type="submission" date="2019-03" db="EMBL/GenBank/DDBJ databases">
        <title>Long read genome sequence of the mycoparasitic Pythium oligandrum ATCC 38472 isolated from sugarbeet rhizosphere.</title>
        <authorList>
            <person name="Gaulin E."/>
        </authorList>
    </citation>
    <scope>NUCLEOTIDE SEQUENCE</scope>
    <source>
        <strain evidence="9">ATCC 38472_TT</strain>
    </source>
</reference>
<protein>
    <recommendedName>
        <fullName evidence="8">GRIP domain-containing protein</fullName>
    </recommendedName>
</protein>
<evidence type="ECO:0000256" key="4">
    <source>
        <dbReference type="ARBA" id="ARBA00023054"/>
    </source>
</evidence>
<feature type="coiled-coil region" evidence="6">
    <location>
        <begin position="135"/>
        <end position="341"/>
    </location>
</feature>
<gene>
    <name evidence="9" type="ORF">Poli38472_002780</name>
</gene>
<evidence type="ECO:0000256" key="6">
    <source>
        <dbReference type="SAM" id="Coils"/>
    </source>
</evidence>
<name>A0A8K1FK55_PYTOL</name>
<feature type="coiled-coil region" evidence="6">
    <location>
        <begin position="391"/>
        <end position="497"/>
    </location>
</feature>
<dbReference type="SMART" id="SM00755">
    <property type="entry name" value="Grip"/>
    <property type="match status" value="1"/>
</dbReference>
<keyword evidence="5" id="KW-0472">Membrane</keyword>
<accession>A0A8K1FK55</accession>
<organism evidence="9 10">
    <name type="scientific">Pythium oligandrum</name>
    <name type="common">Mycoparasitic fungus</name>
    <dbReference type="NCBI Taxonomy" id="41045"/>
    <lineage>
        <taxon>Eukaryota</taxon>
        <taxon>Sar</taxon>
        <taxon>Stramenopiles</taxon>
        <taxon>Oomycota</taxon>
        <taxon>Peronosporomycetes</taxon>
        <taxon>Pythiales</taxon>
        <taxon>Pythiaceae</taxon>
        <taxon>Pythium</taxon>
    </lineage>
</organism>
<evidence type="ECO:0000256" key="5">
    <source>
        <dbReference type="ARBA" id="ARBA00023136"/>
    </source>
</evidence>
<comment type="caution">
    <text evidence="9">The sequence shown here is derived from an EMBL/GenBank/DDBJ whole genome shotgun (WGS) entry which is preliminary data.</text>
</comment>
<evidence type="ECO:0000256" key="1">
    <source>
        <dbReference type="ARBA" id="ARBA00004184"/>
    </source>
</evidence>
<evidence type="ECO:0000256" key="7">
    <source>
        <dbReference type="SAM" id="MobiDB-lite"/>
    </source>
</evidence>
<keyword evidence="4 6" id="KW-0175">Coiled coil</keyword>